<dbReference type="AlphaFoldDB" id="I2G711"/>
<feature type="compositionally biased region" description="Acidic residues" evidence="1">
    <location>
        <begin position="299"/>
        <end position="308"/>
    </location>
</feature>
<gene>
    <name evidence="2" type="ORF">UHOR_01272</name>
</gene>
<feature type="compositionally biased region" description="Basic and acidic residues" evidence="1">
    <location>
        <begin position="278"/>
        <end position="289"/>
    </location>
</feature>
<feature type="region of interest" description="Disordered" evidence="1">
    <location>
        <begin position="255"/>
        <end position="343"/>
    </location>
</feature>
<proteinExistence type="predicted"/>
<feature type="compositionally biased region" description="Polar residues" evidence="1">
    <location>
        <begin position="89"/>
        <end position="100"/>
    </location>
</feature>
<dbReference type="EMBL" id="CAGI01000197">
    <property type="protein sequence ID" value="CCF54954.1"/>
    <property type="molecule type" value="Genomic_DNA"/>
</dbReference>
<name>I2G711_USTHO</name>
<feature type="compositionally biased region" description="Polar residues" evidence="1">
    <location>
        <begin position="17"/>
        <end position="34"/>
    </location>
</feature>
<evidence type="ECO:0000313" key="2">
    <source>
        <dbReference type="EMBL" id="CCF54954.1"/>
    </source>
</evidence>
<feature type="compositionally biased region" description="Basic and acidic residues" evidence="1">
    <location>
        <begin position="592"/>
        <end position="604"/>
    </location>
</feature>
<reference evidence="2 3" key="1">
    <citation type="journal article" date="2012" name="Plant Cell">
        <title>Genome comparison of barley and maize smut fungi reveals targeted loss of RNA silencing components and species-specific presence of transposable elements.</title>
        <authorList>
            <person name="Laurie J.D."/>
            <person name="Ali S."/>
            <person name="Linning R."/>
            <person name="Mannhaupt G."/>
            <person name="Wong P."/>
            <person name="Gueldener U."/>
            <person name="Muensterkoetter M."/>
            <person name="Moore R."/>
            <person name="Kahmann R."/>
            <person name="Bakkeren G."/>
            <person name="Schirawski J."/>
        </authorList>
    </citation>
    <scope>NUCLEOTIDE SEQUENCE [LARGE SCALE GENOMIC DNA]</scope>
    <source>
        <strain evidence="3">Uh4875-4</strain>
    </source>
</reference>
<feature type="region of interest" description="Disordered" evidence="1">
    <location>
        <begin position="452"/>
        <end position="763"/>
    </location>
</feature>
<comment type="caution">
    <text evidence="2">The sequence shown here is derived from an EMBL/GenBank/DDBJ whole genome shotgun (WGS) entry which is preliminary data.</text>
</comment>
<dbReference type="OrthoDB" id="2556840at2759"/>
<feature type="compositionally biased region" description="Basic and acidic residues" evidence="1">
    <location>
        <begin position="166"/>
        <end position="181"/>
    </location>
</feature>
<feature type="compositionally biased region" description="Low complexity" evidence="1">
    <location>
        <begin position="452"/>
        <end position="461"/>
    </location>
</feature>
<dbReference type="HOGENOM" id="CLU_011670_0_0_1"/>
<feature type="compositionally biased region" description="Basic and acidic residues" evidence="1">
    <location>
        <begin position="101"/>
        <end position="115"/>
    </location>
</feature>
<feature type="compositionally biased region" description="Low complexity" evidence="1">
    <location>
        <begin position="35"/>
        <end position="55"/>
    </location>
</feature>
<dbReference type="OMA" id="DLWIRHL"/>
<evidence type="ECO:0000256" key="1">
    <source>
        <dbReference type="SAM" id="MobiDB-lite"/>
    </source>
</evidence>
<feature type="compositionally biased region" description="Basic and acidic residues" evidence="1">
    <location>
        <begin position="142"/>
        <end position="151"/>
    </location>
</feature>
<dbReference type="Proteomes" id="UP000006174">
    <property type="component" value="Unassembled WGS sequence"/>
</dbReference>
<sequence>MSDMPARTFSEADRQQQAHSQHRSTSQTWSPNVDTPSATSPASAASKRFAAAGPSSPRTPIKRPWESPPQRYTSAVGQESAEEDELSDETSNASLDSRNPLQDRRLAMSKRKDTKAVPSAPSPKRSKRADAETSPAARSRSGHMDPKEARSRSSSPRTRVSAPSADRPDPTEDSNRPSERVLAMDEIDTFLDLIYKHHPEAMTAENMRQSVEALYSDWEEYCARRQVPVKLAKKPLMDEYHKIFHGVYGPEHQAKARSIAHELSQRSAKASAAEDAGDDRSTHRRDSSSRRSLTRSSTDEDSDDEDAGAGDAATGGDADAPSAPPQGSKKKADADEAASSKKSNIAQVGRNGLAVLPPGLFDILRNHLRDDILSSIMPSVRNDLTEQTRELFLQNQDLFGRIKEMEDRIRNQDLWIRHLLSRDPADLTTSPVGAHMGATGLASASVEPAAAKARPFSASARDPASLDRQPRHGPSSSESELAGGAPSGDYFVGAGPMSPRHPPRNEARQFAQQGMPAPHPWDGRSAAPGSGPSVSSNVFGAGRWEADVPPQSTYRDRPPHKRRSSHTSEAARRPTSWQGEPQGGRAQRPHQHFGERHELLEGRYEPPAGQQSNEPRMSFSERRRLSAFSSSGGPSGPRGGAIAPTPLSTGPGGMHEEFRRPGPPMHMRDSAMSPAEPAYNTRRPHLGMPISHSEQYLGHPEPNKAPLPPRTVGAGVSPEIQKNKRGRPSKAEMASSRVDPSQIGRGTFGGSSHPASQPRPYLS</sequence>
<dbReference type="eggNOG" id="ENOG502RWNU">
    <property type="taxonomic scope" value="Eukaryota"/>
</dbReference>
<feature type="compositionally biased region" description="Low complexity" evidence="1">
    <location>
        <begin position="309"/>
        <end position="320"/>
    </location>
</feature>
<keyword evidence="3" id="KW-1185">Reference proteome</keyword>
<feature type="compositionally biased region" description="Low complexity" evidence="1">
    <location>
        <begin position="152"/>
        <end position="165"/>
    </location>
</feature>
<evidence type="ECO:0000313" key="3">
    <source>
        <dbReference type="Proteomes" id="UP000006174"/>
    </source>
</evidence>
<feature type="region of interest" description="Disordered" evidence="1">
    <location>
        <begin position="1"/>
        <end position="181"/>
    </location>
</feature>
<feature type="compositionally biased region" description="Low complexity" evidence="1">
    <location>
        <begin position="525"/>
        <end position="538"/>
    </location>
</feature>
<organism evidence="2 3">
    <name type="scientific">Ustilago hordei</name>
    <name type="common">Barley covered smut fungus</name>
    <dbReference type="NCBI Taxonomy" id="120017"/>
    <lineage>
        <taxon>Eukaryota</taxon>
        <taxon>Fungi</taxon>
        <taxon>Dikarya</taxon>
        <taxon>Basidiomycota</taxon>
        <taxon>Ustilaginomycotina</taxon>
        <taxon>Ustilaginomycetes</taxon>
        <taxon>Ustilaginales</taxon>
        <taxon>Ustilaginaceae</taxon>
        <taxon>Ustilago</taxon>
    </lineage>
</organism>
<protein>
    <submittedName>
        <fullName evidence="2">Uncharacterized protein</fullName>
    </submittedName>
</protein>
<accession>I2G711</accession>